<dbReference type="Proteomes" id="UP001189122">
    <property type="component" value="Unassembled WGS sequence"/>
</dbReference>
<name>A0A7I8J6I3_SPIIN</name>
<organism evidence="3">
    <name type="scientific">Spirodela intermedia</name>
    <name type="common">Intermediate duckweed</name>
    <dbReference type="NCBI Taxonomy" id="51605"/>
    <lineage>
        <taxon>Eukaryota</taxon>
        <taxon>Viridiplantae</taxon>
        <taxon>Streptophyta</taxon>
        <taxon>Embryophyta</taxon>
        <taxon>Tracheophyta</taxon>
        <taxon>Spermatophyta</taxon>
        <taxon>Magnoliopsida</taxon>
        <taxon>Liliopsida</taxon>
        <taxon>Araceae</taxon>
        <taxon>Lemnoideae</taxon>
        <taxon>Spirodela</taxon>
    </lineage>
</organism>
<reference evidence="3 4" key="1">
    <citation type="submission" date="2019-12" db="EMBL/GenBank/DDBJ databases">
        <authorList>
            <person name="Scholz U."/>
            <person name="Mascher M."/>
            <person name="Fiebig A."/>
        </authorList>
    </citation>
    <scope>NUCLEOTIDE SEQUENCE</scope>
</reference>
<proteinExistence type="predicted"/>
<dbReference type="InterPro" id="IPR001283">
    <property type="entry name" value="CRISP-related"/>
</dbReference>
<keyword evidence="1" id="KW-0732">Signal</keyword>
<dbReference type="EMBL" id="CACRZD030000009">
    <property type="protein sequence ID" value="CAA6665654.1"/>
    <property type="molecule type" value="Genomic_DNA"/>
</dbReference>
<accession>A0A7I8J6I3</accession>
<dbReference type="SUPFAM" id="SSF55797">
    <property type="entry name" value="PR-1-like"/>
    <property type="match status" value="1"/>
</dbReference>
<dbReference type="EMBL" id="LR743596">
    <property type="protein sequence ID" value="CAA2626339.1"/>
    <property type="molecule type" value="Genomic_DNA"/>
</dbReference>
<dbReference type="GO" id="GO:0005576">
    <property type="term" value="C:extracellular region"/>
    <property type="evidence" value="ECO:0007669"/>
    <property type="project" value="InterPro"/>
</dbReference>
<dbReference type="AlphaFoldDB" id="A0A7I8J6I3"/>
<dbReference type="PRINTS" id="PR00837">
    <property type="entry name" value="V5TPXLIKE"/>
</dbReference>
<feature type="signal peptide" evidence="1">
    <location>
        <begin position="1"/>
        <end position="25"/>
    </location>
</feature>
<dbReference type="Pfam" id="PF00188">
    <property type="entry name" value="CAP"/>
    <property type="match status" value="1"/>
</dbReference>
<sequence>MGHAALLRTTIRFLIVACFISHVAAHIAGGGATSPETVAAFLSPQNAVRVRHGVPPLRWSAALAMVAGAYAEQRRADCALGRLWTPSDAVAAWTAEEASYDYANNACDPAADCSHYTQLLWRWTKNVGCDKVICASGDSFIICNYYPHGNVVGQRPY</sequence>
<dbReference type="PANTHER" id="PTHR10334">
    <property type="entry name" value="CYSTEINE-RICH SECRETORY PROTEIN-RELATED"/>
    <property type="match status" value="1"/>
</dbReference>
<dbReference type="InterPro" id="IPR018244">
    <property type="entry name" value="Allrgn_V5/Tpx1_CS"/>
</dbReference>
<gene>
    <name evidence="3" type="ORF">SI7747_09012043</name>
</gene>
<protein>
    <recommendedName>
        <fullName evidence="2">SCP domain-containing protein</fullName>
    </recommendedName>
</protein>
<evidence type="ECO:0000313" key="3">
    <source>
        <dbReference type="EMBL" id="CAA2626339.1"/>
    </source>
</evidence>
<dbReference type="InterPro" id="IPR014044">
    <property type="entry name" value="CAP_dom"/>
</dbReference>
<dbReference type="Gene3D" id="3.40.33.10">
    <property type="entry name" value="CAP"/>
    <property type="match status" value="1"/>
</dbReference>
<evidence type="ECO:0000313" key="4">
    <source>
        <dbReference type="Proteomes" id="UP001189122"/>
    </source>
</evidence>
<feature type="domain" description="SCP" evidence="2">
    <location>
        <begin position="36"/>
        <end position="153"/>
    </location>
</feature>
<dbReference type="PROSITE" id="PS01010">
    <property type="entry name" value="CRISP_2"/>
    <property type="match status" value="1"/>
</dbReference>
<keyword evidence="4" id="KW-1185">Reference proteome</keyword>
<evidence type="ECO:0000259" key="2">
    <source>
        <dbReference type="SMART" id="SM00198"/>
    </source>
</evidence>
<feature type="chain" id="PRO_5029550421" description="SCP domain-containing protein" evidence="1">
    <location>
        <begin position="26"/>
        <end position="157"/>
    </location>
</feature>
<dbReference type="InterPro" id="IPR035940">
    <property type="entry name" value="CAP_sf"/>
</dbReference>
<evidence type="ECO:0000256" key="1">
    <source>
        <dbReference type="SAM" id="SignalP"/>
    </source>
</evidence>
<dbReference type="SMART" id="SM00198">
    <property type="entry name" value="SCP"/>
    <property type="match status" value="1"/>
</dbReference>